<dbReference type="Proteomes" id="UP000255326">
    <property type="component" value="Unassembled WGS sequence"/>
</dbReference>
<gene>
    <name evidence="2" type="ORF">DFR59_12127</name>
</gene>
<dbReference type="RefSeq" id="WP_114747125.1">
    <property type="nucleotide sequence ID" value="NZ_QQAY01000021.1"/>
</dbReference>
<dbReference type="InterPro" id="IPR027802">
    <property type="entry name" value="Multi-ubiquitin_dom"/>
</dbReference>
<evidence type="ECO:0000313" key="2">
    <source>
        <dbReference type="EMBL" id="RDI37530.1"/>
    </source>
</evidence>
<keyword evidence="3" id="KW-1185">Reference proteome</keyword>
<organism evidence="2 3">
    <name type="scientific">Falsibacillus pallidus</name>
    <dbReference type="NCBI Taxonomy" id="493781"/>
    <lineage>
        <taxon>Bacteria</taxon>
        <taxon>Bacillati</taxon>
        <taxon>Bacillota</taxon>
        <taxon>Bacilli</taxon>
        <taxon>Bacillales</taxon>
        <taxon>Bacillaceae</taxon>
        <taxon>Falsibacillus</taxon>
    </lineage>
</organism>
<dbReference type="EMBL" id="QQAY01000021">
    <property type="protein sequence ID" value="RDI37530.1"/>
    <property type="molecule type" value="Genomic_DNA"/>
</dbReference>
<reference evidence="2 3" key="1">
    <citation type="submission" date="2018-07" db="EMBL/GenBank/DDBJ databases">
        <title>Genomic Encyclopedia of Type Strains, Phase IV (KMG-IV): sequencing the most valuable type-strain genomes for metagenomic binning, comparative biology and taxonomic classification.</title>
        <authorList>
            <person name="Goeker M."/>
        </authorList>
    </citation>
    <scope>NUCLEOTIDE SEQUENCE [LARGE SCALE GENOMIC DNA]</scope>
    <source>
        <strain evidence="2 3">DSM 25281</strain>
    </source>
</reference>
<dbReference type="Pfam" id="PF14452">
    <property type="entry name" value="Multi_ubiq"/>
    <property type="match status" value="1"/>
</dbReference>
<accession>A0A370G2R7</accession>
<feature type="domain" description="Multi-ubiquitin" evidence="1">
    <location>
        <begin position="6"/>
        <end position="77"/>
    </location>
</feature>
<name>A0A370G2R7_9BACI</name>
<comment type="caution">
    <text evidence="2">The sequence shown here is derived from an EMBL/GenBank/DDBJ whole genome shotgun (WGS) entry which is preliminary data.</text>
</comment>
<sequence>MKKLITVIINGEPREIEKRKFTFQDVVRLAYGNYDESQKSYTMIVTLKNDQGEKHKREYSFGDEINMKEGMRINVDSTNRS</sequence>
<evidence type="ECO:0000313" key="3">
    <source>
        <dbReference type="Proteomes" id="UP000255326"/>
    </source>
</evidence>
<evidence type="ECO:0000259" key="1">
    <source>
        <dbReference type="Pfam" id="PF14452"/>
    </source>
</evidence>
<proteinExistence type="predicted"/>
<dbReference type="AlphaFoldDB" id="A0A370G2R7"/>
<dbReference type="OrthoDB" id="3010328at2"/>
<protein>
    <submittedName>
        <fullName evidence="2">Multiubiquitin</fullName>
    </submittedName>
</protein>